<dbReference type="OrthoDB" id="264387at2759"/>
<evidence type="ECO:0000313" key="3">
    <source>
        <dbReference type="Proteomes" id="UP000038009"/>
    </source>
</evidence>
<name>A0A0N0P6P3_LEPSE</name>
<accession>A0A0N0P6P3</accession>
<gene>
    <name evidence="2" type="ORF">ABL78_3076</name>
</gene>
<feature type="compositionally biased region" description="Polar residues" evidence="1">
    <location>
        <begin position="385"/>
        <end position="394"/>
    </location>
</feature>
<sequence length="394" mass="42670">MSARNSGVLRAARAVANGEGDWAEVAPAVRDAIVLAITQSSVAPLRSLEGTLEGIGPCASTTAAVMTSAPLGSWSSDAPGVLTEGNVQSSIQTFEDAAWVRDEAVRSYAEFHNSVESLHAAMRTQLYPVWKTALQLRPGILADVRDHLKLSRTSMIPDGVPIMPAAAQHIAQQERILDEVEDTLQMLRNTSVRFAAHFLSDEEKISMGANPAYLRAPDIDREVVESRAQGLAAPPAVLAALATPSADDNAPHRSTGHDLAYSNQEEGLVNSATSREACRECNAASDSASQERDARSHSHHHHRIDHDSHERRRPSLTSGVAAPTSDPLLEELRKQYQQRVKDLEGNHRRTSPVVQQGVWPQVGSVTSSHASRRNSTHSKKERRSSASQHVDTSA</sequence>
<keyword evidence="3" id="KW-1185">Reference proteome</keyword>
<proteinExistence type="predicted"/>
<feature type="compositionally biased region" description="Basic residues" evidence="1">
    <location>
        <begin position="370"/>
        <end position="382"/>
    </location>
</feature>
<feature type="compositionally biased region" description="Low complexity" evidence="1">
    <location>
        <begin position="351"/>
        <end position="365"/>
    </location>
</feature>
<reference evidence="2 3" key="1">
    <citation type="journal article" date="2015" name="PLoS Pathog.">
        <title>Leptomonas seymouri: Adaptations to the Dixenous Life Cycle Analyzed by Genome Sequencing, Transcriptome Profiling and Co-infection with Leishmania donovani.</title>
        <authorList>
            <person name="Kraeva N."/>
            <person name="Butenko A."/>
            <person name="Hlavacova J."/>
            <person name="Kostygov A."/>
            <person name="Myskova J."/>
            <person name="Grybchuk D."/>
            <person name="Lestinova T."/>
            <person name="Votypka J."/>
            <person name="Volf P."/>
            <person name="Opperdoes F."/>
            <person name="Flegontov P."/>
            <person name="Lukes J."/>
            <person name="Yurchenko V."/>
        </authorList>
    </citation>
    <scope>NUCLEOTIDE SEQUENCE [LARGE SCALE GENOMIC DNA]</scope>
    <source>
        <strain evidence="2 3">ATCC 30220</strain>
    </source>
</reference>
<evidence type="ECO:0000313" key="2">
    <source>
        <dbReference type="EMBL" id="KPI87849.1"/>
    </source>
</evidence>
<protein>
    <submittedName>
        <fullName evidence="2">Uncharacterized protein</fullName>
    </submittedName>
</protein>
<feature type="region of interest" description="Disordered" evidence="1">
    <location>
        <begin position="280"/>
        <end position="327"/>
    </location>
</feature>
<evidence type="ECO:0000256" key="1">
    <source>
        <dbReference type="SAM" id="MobiDB-lite"/>
    </source>
</evidence>
<comment type="caution">
    <text evidence="2">The sequence shown here is derived from an EMBL/GenBank/DDBJ whole genome shotgun (WGS) entry which is preliminary data.</text>
</comment>
<dbReference type="EMBL" id="LJSK01000072">
    <property type="protein sequence ID" value="KPI87849.1"/>
    <property type="molecule type" value="Genomic_DNA"/>
</dbReference>
<dbReference type="VEuPathDB" id="TriTrypDB:Lsey_0072_0260"/>
<dbReference type="Proteomes" id="UP000038009">
    <property type="component" value="Unassembled WGS sequence"/>
</dbReference>
<dbReference type="AlphaFoldDB" id="A0A0N0P6P3"/>
<organism evidence="2 3">
    <name type="scientific">Leptomonas seymouri</name>
    <dbReference type="NCBI Taxonomy" id="5684"/>
    <lineage>
        <taxon>Eukaryota</taxon>
        <taxon>Discoba</taxon>
        <taxon>Euglenozoa</taxon>
        <taxon>Kinetoplastea</taxon>
        <taxon>Metakinetoplastina</taxon>
        <taxon>Trypanosomatida</taxon>
        <taxon>Trypanosomatidae</taxon>
        <taxon>Leishmaniinae</taxon>
        <taxon>Leptomonas</taxon>
    </lineage>
</organism>
<feature type="region of interest" description="Disordered" evidence="1">
    <location>
        <begin position="340"/>
        <end position="394"/>
    </location>
</feature>